<reference evidence="1" key="2">
    <citation type="submission" date="2020-06" db="EMBL/GenBank/DDBJ databases">
        <title>Helianthus annuus Genome sequencing and assembly Release 2.</title>
        <authorList>
            <person name="Gouzy J."/>
            <person name="Langlade N."/>
            <person name="Munos S."/>
        </authorList>
    </citation>
    <scope>NUCLEOTIDE SEQUENCE</scope>
    <source>
        <tissue evidence="1">Leaves</tissue>
    </source>
</reference>
<dbReference type="Proteomes" id="UP000215914">
    <property type="component" value="Unassembled WGS sequence"/>
</dbReference>
<comment type="caution">
    <text evidence="1">The sequence shown here is derived from an EMBL/GenBank/DDBJ whole genome shotgun (WGS) entry which is preliminary data.</text>
</comment>
<keyword evidence="2" id="KW-1185">Reference proteome</keyword>
<proteinExistence type="predicted"/>
<organism evidence="1 2">
    <name type="scientific">Helianthus annuus</name>
    <name type="common">Common sunflower</name>
    <dbReference type="NCBI Taxonomy" id="4232"/>
    <lineage>
        <taxon>Eukaryota</taxon>
        <taxon>Viridiplantae</taxon>
        <taxon>Streptophyta</taxon>
        <taxon>Embryophyta</taxon>
        <taxon>Tracheophyta</taxon>
        <taxon>Spermatophyta</taxon>
        <taxon>Magnoliopsida</taxon>
        <taxon>eudicotyledons</taxon>
        <taxon>Gunneridae</taxon>
        <taxon>Pentapetalae</taxon>
        <taxon>asterids</taxon>
        <taxon>campanulids</taxon>
        <taxon>Asterales</taxon>
        <taxon>Asteraceae</taxon>
        <taxon>Asteroideae</taxon>
        <taxon>Heliantheae alliance</taxon>
        <taxon>Heliantheae</taxon>
        <taxon>Helianthus</taxon>
    </lineage>
</organism>
<evidence type="ECO:0000313" key="2">
    <source>
        <dbReference type="Proteomes" id="UP000215914"/>
    </source>
</evidence>
<dbReference type="EMBL" id="MNCJ02000331">
    <property type="protein sequence ID" value="KAF5759791.1"/>
    <property type="molecule type" value="Genomic_DNA"/>
</dbReference>
<protein>
    <submittedName>
        <fullName evidence="1">Uncharacterized protein</fullName>
    </submittedName>
</protein>
<dbReference type="AlphaFoldDB" id="A0A9K3GYH1"/>
<accession>A0A9K3GYH1</accession>
<sequence>MILVPTYQFKNSVPTGIIPNNQYRTGIFGTVPTFHEYRDRYRFATVLIPIGNWW</sequence>
<dbReference type="Gramene" id="mRNA:HanXRQr2_Chr16g0745591">
    <property type="protein sequence ID" value="CDS:HanXRQr2_Chr16g0745591.1"/>
    <property type="gene ID" value="HanXRQr2_Chr16g0745591"/>
</dbReference>
<evidence type="ECO:0000313" key="1">
    <source>
        <dbReference type="EMBL" id="KAF5759791.1"/>
    </source>
</evidence>
<gene>
    <name evidence="1" type="ORF">HanXRQr2_Chr16g0745591</name>
</gene>
<reference evidence="1" key="1">
    <citation type="journal article" date="2017" name="Nature">
        <title>The sunflower genome provides insights into oil metabolism, flowering and Asterid evolution.</title>
        <authorList>
            <person name="Badouin H."/>
            <person name="Gouzy J."/>
            <person name="Grassa C.J."/>
            <person name="Murat F."/>
            <person name="Staton S.E."/>
            <person name="Cottret L."/>
            <person name="Lelandais-Briere C."/>
            <person name="Owens G.L."/>
            <person name="Carrere S."/>
            <person name="Mayjonade B."/>
            <person name="Legrand L."/>
            <person name="Gill N."/>
            <person name="Kane N.C."/>
            <person name="Bowers J.E."/>
            <person name="Hubner S."/>
            <person name="Bellec A."/>
            <person name="Berard A."/>
            <person name="Berges H."/>
            <person name="Blanchet N."/>
            <person name="Boniface M.C."/>
            <person name="Brunel D."/>
            <person name="Catrice O."/>
            <person name="Chaidir N."/>
            <person name="Claudel C."/>
            <person name="Donnadieu C."/>
            <person name="Faraut T."/>
            <person name="Fievet G."/>
            <person name="Helmstetter N."/>
            <person name="King M."/>
            <person name="Knapp S.J."/>
            <person name="Lai Z."/>
            <person name="Le Paslier M.C."/>
            <person name="Lippi Y."/>
            <person name="Lorenzon L."/>
            <person name="Mandel J.R."/>
            <person name="Marage G."/>
            <person name="Marchand G."/>
            <person name="Marquand E."/>
            <person name="Bret-Mestries E."/>
            <person name="Morien E."/>
            <person name="Nambeesan S."/>
            <person name="Nguyen T."/>
            <person name="Pegot-Espagnet P."/>
            <person name="Pouilly N."/>
            <person name="Raftis F."/>
            <person name="Sallet E."/>
            <person name="Schiex T."/>
            <person name="Thomas J."/>
            <person name="Vandecasteele C."/>
            <person name="Vares D."/>
            <person name="Vear F."/>
            <person name="Vautrin S."/>
            <person name="Crespi M."/>
            <person name="Mangin B."/>
            <person name="Burke J.M."/>
            <person name="Salse J."/>
            <person name="Munos S."/>
            <person name="Vincourt P."/>
            <person name="Rieseberg L.H."/>
            <person name="Langlade N.B."/>
        </authorList>
    </citation>
    <scope>NUCLEOTIDE SEQUENCE</scope>
    <source>
        <tissue evidence="1">Leaves</tissue>
    </source>
</reference>
<name>A0A9K3GYH1_HELAN</name>